<evidence type="ECO:0000256" key="1">
    <source>
        <dbReference type="SAM" id="Phobius"/>
    </source>
</evidence>
<keyword evidence="1" id="KW-0812">Transmembrane</keyword>
<evidence type="ECO:0000313" key="3">
    <source>
        <dbReference type="Proteomes" id="UP001177003"/>
    </source>
</evidence>
<feature type="transmembrane region" description="Helical" evidence="1">
    <location>
        <begin position="66"/>
        <end position="88"/>
    </location>
</feature>
<dbReference type="Proteomes" id="UP001177003">
    <property type="component" value="Chromosome 1"/>
</dbReference>
<keyword evidence="3" id="KW-1185">Reference proteome</keyword>
<accession>A0AA35YAD7</accession>
<keyword evidence="1" id="KW-1133">Transmembrane helix</keyword>
<name>A0AA35YAD7_LACSI</name>
<organism evidence="2 3">
    <name type="scientific">Lactuca saligna</name>
    <name type="common">Willowleaf lettuce</name>
    <dbReference type="NCBI Taxonomy" id="75948"/>
    <lineage>
        <taxon>Eukaryota</taxon>
        <taxon>Viridiplantae</taxon>
        <taxon>Streptophyta</taxon>
        <taxon>Embryophyta</taxon>
        <taxon>Tracheophyta</taxon>
        <taxon>Spermatophyta</taxon>
        <taxon>Magnoliopsida</taxon>
        <taxon>eudicotyledons</taxon>
        <taxon>Gunneridae</taxon>
        <taxon>Pentapetalae</taxon>
        <taxon>asterids</taxon>
        <taxon>campanulids</taxon>
        <taxon>Asterales</taxon>
        <taxon>Asteraceae</taxon>
        <taxon>Cichorioideae</taxon>
        <taxon>Cichorieae</taxon>
        <taxon>Lactucinae</taxon>
        <taxon>Lactuca</taxon>
    </lineage>
</organism>
<reference evidence="2" key="1">
    <citation type="submission" date="2023-04" db="EMBL/GenBank/DDBJ databases">
        <authorList>
            <person name="Vijverberg K."/>
            <person name="Xiong W."/>
            <person name="Schranz E."/>
        </authorList>
    </citation>
    <scope>NUCLEOTIDE SEQUENCE</scope>
</reference>
<sequence>MIENHHSLGYGCNSRPPSATMLGWPWVVEFGTKVLGKCEGNAGVSEFRVTWEVALRLEVSSSLHRVVLYLLYISSCVLCIALFMWVLLGGVESSGLPHVLRIMHGRTRRIRVGIERSQCVPKARRTEQGGSGMANVSQWVRVRGIGLSQCVPRARCVPKARRTEQGGSGMANVSQWVRVRGIGLSQCVPRARCTEQGGSGLANVSQ</sequence>
<evidence type="ECO:0000313" key="2">
    <source>
        <dbReference type="EMBL" id="CAI9266762.1"/>
    </source>
</evidence>
<proteinExistence type="predicted"/>
<dbReference type="AlphaFoldDB" id="A0AA35YAD7"/>
<protein>
    <submittedName>
        <fullName evidence="2">Uncharacterized protein</fullName>
    </submittedName>
</protein>
<dbReference type="EMBL" id="OX465077">
    <property type="protein sequence ID" value="CAI9266762.1"/>
    <property type="molecule type" value="Genomic_DNA"/>
</dbReference>
<keyword evidence="1" id="KW-0472">Membrane</keyword>
<gene>
    <name evidence="2" type="ORF">LSALG_LOCUS7290</name>
</gene>